<accession>A0A182NJE4</accession>
<dbReference type="Proteomes" id="UP000075884">
    <property type="component" value="Unassembled WGS sequence"/>
</dbReference>
<evidence type="ECO:0000256" key="3">
    <source>
        <dbReference type="ARBA" id="ARBA00022946"/>
    </source>
</evidence>
<dbReference type="PANTHER" id="PTHR13450:SF4">
    <property type="entry name" value="LARGE RIBOSOMAL SUBUNIT PROTEIN ML42"/>
    <property type="match status" value="1"/>
</dbReference>
<proteinExistence type="inferred from homology"/>
<keyword evidence="9" id="KW-1185">Reference proteome</keyword>
<dbReference type="GO" id="GO:0005762">
    <property type="term" value="C:mitochondrial large ribosomal subunit"/>
    <property type="evidence" value="ECO:0007669"/>
    <property type="project" value="TreeGrafter"/>
</dbReference>
<organism evidence="8 9">
    <name type="scientific">Anopheles dirus</name>
    <dbReference type="NCBI Taxonomy" id="7168"/>
    <lineage>
        <taxon>Eukaryota</taxon>
        <taxon>Metazoa</taxon>
        <taxon>Ecdysozoa</taxon>
        <taxon>Arthropoda</taxon>
        <taxon>Hexapoda</taxon>
        <taxon>Insecta</taxon>
        <taxon>Pterygota</taxon>
        <taxon>Neoptera</taxon>
        <taxon>Endopterygota</taxon>
        <taxon>Diptera</taxon>
        <taxon>Nematocera</taxon>
        <taxon>Culicoidea</taxon>
        <taxon>Culicidae</taxon>
        <taxon>Anophelinae</taxon>
        <taxon>Anopheles</taxon>
    </lineage>
</organism>
<evidence type="ECO:0000313" key="9">
    <source>
        <dbReference type="Proteomes" id="UP000075884"/>
    </source>
</evidence>
<protein>
    <recommendedName>
        <fullName evidence="7">Large ribosomal subunit protein mL42</fullName>
    </recommendedName>
</protein>
<name>A0A182NJE4_9DIPT</name>
<dbReference type="PANTHER" id="PTHR13450">
    <property type="entry name" value="MITOCHONDRIAL 39S RIBOSOMAL PROTEIN L42"/>
    <property type="match status" value="1"/>
</dbReference>
<evidence type="ECO:0000256" key="5">
    <source>
        <dbReference type="ARBA" id="ARBA00023128"/>
    </source>
</evidence>
<dbReference type="EnsemblMetazoa" id="ADIR007768-RA">
    <property type="protein sequence ID" value="ADIR007768-PA"/>
    <property type="gene ID" value="ADIR007768"/>
</dbReference>
<dbReference type="VEuPathDB" id="VectorBase:ADIR007768"/>
<evidence type="ECO:0000256" key="1">
    <source>
        <dbReference type="ARBA" id="ARBA00004173"/>
    </source>
</evidence>
<comment type="similarity">
    <text evidence="2">Belongs to the mitochondrion-specific ribosomal protein mL42 family.</text>
</comment>
<dbReference type="STRING" id="7168.A0A182NJE4"/>
<dbReference type="AlphaFoldDB" id="A0A182NJE4"/>
<reference evidence="8" key="2">
    <citation type="submission" date="2020-05" db="UniProtKB">
        <authorList>
            <consortium name="EnsemblMetazoa"/>
        </authorList>
    </citation>
    <scope>IDENTIFICATION</scope>
    <source>
        <strain evidence="8">WRAIR2</strain>
    </source>
</reference>
<keyword evidence="4" id="KW-0689">Ribosomal protein</keyword>
<keyword evidence="5" id="KW-0496">Mitochondrion</keyword>
<evidence type="ECO:0000313" key="8">
    <source>
        <dbReference type="EnsemblMetazoa" id="ADIR007768-PA"/>
    </source>
</evidence>
<evidence type="ECO:0000256" key="6">
    <source>
        <dbReference type="ARBA" id="ARBA00023274"/>
    </source>
</evidence>
<dbReference type="InterPro" id="IPR019346">
    <property type="entry name" value="Ribosomal_mL42"/>
</dbReference>
<keyword evidence="6" id="KW-0687">Ribonucleoprotein</keyword>
<reference evidence="9" key="1">
    <citation type="submission" date="2013-03" db="EMBL/GenBank/DDBJ databases">
        <title>The Genome Sequence of Anopheles dirus WRAIR2.</title>
        <authorList>
            <consortium name="The Broad Institute Genomics Platform"/>
            <person name="Neafsey D.E."/>
            <person name="Walton C."/>
            <person name="Walker B."/>
            <person name="Young S.K."/>
            <person name="Zeng Q."/>
            <person name="Gargeya S."/>
            <person name="Fitzgerald M."/>
            <person name="Haas B."/>
            <person name="Abouelleil A."/>
            <person name="Allen A.W."/>
            <person name="Alvarado L."/>
            <person name="Arachchi H.M."/>
            <person name="Berlin A.M."/>
            <person name="Chapman S.B."/>
            <person name="Gainer-Dewar J."/>
            <person name="Goldberg J."/>
            <person name="Griggs A."/>
            <person name="Gujja S."/>
            <person name="Hansen M."/>
            <person name="Howarth C."/>
            <person name="Imamovic A."/>
            <person name="Ireland A."/>
            <person name="Larimer J."/>
            <person name="McCowan C."/>
            <person name="Murphy C."/>
            <person name="Pearson M."/>
            <person name="Poon T.W."/>
            <person name="Priest M."/>
            <person name="Roberts A."/>
            <person name="Saif S."/>
            <person name="Shea T."/>
            <person name="Sisk P."/>
            <person name="Sykes S."/>
            <person name="Wortman J."/>
            <person name="Nusbaum C."/>
            <person name="Birren B."/>
        </authorList>
    </citation>
    <scope>NUCLEOTIDE SEQUENCE [LARGE SCALE GENOMIC DNA]</scope>
    <source>
        <strain evidence="9">WRAIR2</strain>
    </source>
</reference>
<evidence type="ECO:0000256" key="2">
    <source>
        <dbReference type="ARBA" id="ARBA00005556"/>
    </source>
</evidence>
<sequence>MALSLARVFRRGNHFLTLKQYENVQVARGNPQDLVQKVTEAEGGKYFVAWHPKPDFPYEFSRPIDVAGPEPSVNLVRDDIINNSRGALKAKHPEFVREELSKLTFTTKHRWFPRARDKRAKKTSMDRPYL</sequence>
<keyword evidence="3" id="KW-0809">Transit peptide</keyword>
<dbReference type="Pfam" id="PF10210">
    <property type="entry name" value="MRP-S32"/>
    <property type="match status" value="1"/>
</dbReference>
<comment type="subcellular location">
    <subcellularLocation>
        <location evidence="1">Mitochondrion</location>
    </subcellularLocation>
</comment>
<evidence type="ECO:0000256" key="7">
    <source>
        <dbReference type="ARBA" id="ARBA00035189"/>
    </source>
</evidence>
<evidence type="ECO:0000256" key="4">
    <source>
        <dbReference type="ARBA" id="ARBA00022980"/>
    </source>
</evidence>